<name>A0A016WNQ3_9BILA</name>
<comment type="caution">
    <text evidence="1">The sequence shown here is derived from an EMBL/GenBank/DDBJ whole genome shotgun (WGS) entry which is preliminary data.</text>
</comment>
<keyword evidence="2" id="KW-1185">Reference proteome</keyword>
<sequence>MAQNTSLLQRNKPENVLQELMPPVCIGLENESQVTHIPVIIFVIKSVSDGLIRRKPSESLGMDQNDSSYHHSKALKLVSLNIYIKILFDIKLTRTKWSPLIT</sequence>
<evidence type="ECO:0000313" key="2">
    <source>
        <dbReference type="Proteomes" id="UP000024635"/>
    </source>
</evidence>
<dbReference type="Proteomes" id="UP000024635">
    <property type="component" value="Unassembled WGS sequence"/>
</dbReference>
<dbReference type="AlphaFoldDB" id="A0A016WNQ3"/>
<protein>
    <submittedName>
        <fullName evidence="1">Uncharacterized protein</fullName>
    </submittedName>
</protein>
<gene>
    <name evidence="1" type="primary">Acey_s0569.g85</name>
    <name evidence="1" type="ORF">Y032_0569g85</name>
</gene>
<proteinExistence type="predicted"/>
<reference evidence="2" key="1">
    <citation type="journal article" date="2015" name="Nat. Genet.">
        <title>The genome and transcriptome of the zoonotic hookworm Ancylostoma ceylanicum identify infection-specific gene families.</title>
        <authorList>
            <person name="Schwarz E.M."/>
            <person name="Hu Y."/>
            <person name="Antoshechkin I."/>
            <person name="Miller M.M."/>
            <person name="Sternberg P.W."/>
            <person name="Aroian R.V."/>
        </authorList>
    </citation>
    <scope>NUCLEOTIDE SEQUENCE</scope>
    <source>
        <strain evidence="2">HY135</strain>
    </source>
</reference>
<accession>A0A016WNQ3</accession>
<evidence type="ECO:0000313" key="1">
    <source>
        <dbReference type="EMBL" id="EYC41439.1"/>
    </source>
</evidence>
<dbReference type="EMBL" id="JARK01000169">
    <property type="protein sequence ID" value="EYC41439.1"/>
    <property type="molecule type" value="Genomic_DNA"/>
</dbReference>
<organism evidence="1 2">
    <name type="scientific">Ancylostoma ceylanicum</name>
    <dbReference type="NCBI Taxonomy" id="53326"/>
    <lineage>
        <taxon>Eukaryota</taxon>
        <taxon>Metazoa</taxon>
        <taxon>Ecdysozoa</taxon>
        <taxon>Nematoda</taxon>
        <taxon>Chromadorea</taxon>
        <taxon>Rhabditida</taxon>
        <taxon>Rhabditina</taxon>
        <taxon>Rhabditomorpha</taxon>
        <taxon>Strongyloidea</taxon>
        <taxon>Ancylostomatidae</taxon>
        <taxon>Ancylostomatinae</taxon>
        <taxon>Ancylostoma</taxon>
    </lineage>
</organism>